<dbReference type="RefSeq" id="WP_240624414.1">
    <property type="nucleotide sequence ID" value="NZ_QQSW01000018.1"/>
</dbReference>
<feature type="transmembrane region" description="Helical" evidence="7">
    <location>
        <begin position="56"/>
        <end position="78"/>
    </location>
</feature>
<feature type="domain" description="Bacterial sugar transferase" evidence="8">
    <location>
        <begin position="283"/>
        <end position="468"/>
    </location>
</feature>
<feature type="transmembrane region" description="Helical" evidence="7">
    <location>
        <begin position="118"/>
        <end position="140"/>
    </location>
</feature>
<name>A0A4R2KK47_9GAMM</name>
<evidence type="ECO:0000313" key="10">
    <source>
        <dbReference type="Proteomes" id="UP000294980"/>
    </source>
</evidence>
<dbReference type="PROSITE" id="PS50890">
    <property type="entry name" value="PUA"/>
    <property type="match status" value="1"/>
</dbReference>
<evidence type="ECO:0000256" key="6">
    <source>
        <dbReference type="ARBA" id="ARBA00023136"/>
    </source>
</evidence>
<keyword evidence="5 7" id="KW-1133">Transmembrane helix</keyword>
<evidence type="ECO:0000313" key="9">
    <source>
        <dbReference type="EMBL" id="TCO74351.1"/>
    </source>
</evidence>
<dbReference type="NCBIfam" id="TIGR03013">
    <property type="entry name" value="EpsB_2"/>
    <property type="match status" value="1"/>
</dbReference>
<dbReference type="PANTHER" id="PTHR30576">
    <property type="entry name" value="COLANIC BIOSYNTHESIS UDP-GLUCOSE LIPID CARRIER TRANSFERASE"/>
    <property type="match status" value="1"/>
</dbReference>
<keyword evidence="3 9" id="KW-0808">Transferase</keyword>
<keyword evidence="6 7" id="KW-0472">Membrane</keyword>
<feature type="transmembrane region" description="Helical" evidence="7">
    <location>
        <begin position="21"/>
        <end position="44"/>
    </location>
</feature>
<evidence type="ECO:0000259" key="8">
    <source>
        <dbReference type="Pfam" id="PF02397"/>
    </source>
</evidence>
<evidence type="ECO:0000256" key="5">
    <source>
        <dbReference type="ARBA" id="ARBA00022989"/>
    </source>
</evidence>
<keyword evidence="4 7" id="KW-0812">Transmembrane</keyword>
<organism evidence="9 10">
    <name type="scientific">Chromatocurvus halotolerans</name>
    <dbReference type="NCBI Taxonomy" id="1132028"/>
    <lineage>
        <taxon>Bacteria</taxon>
        <taxon>Pseudomonadati</taxon>
        <taxon>Pseudomonadota</taxon>
        <taxon>Gammaproteobacteria</taxon>
        <taxon>Cellvibrionales</taxon>
        <taxon>Halieaceae</taxon>
        <taxon>Chromatocurvus</taxon>
    </lineage>
</organism>
<evidence type="ECO:0000256" key="1">
    <source>
        <dbReference type="ARBA" id="ARBA00004141"/>
    </source>
</evidence>
<dbReference type="Pfam" id="PF02397">
    <property type="entry name" value="Bac_transf"/>
    <property type="match status" value="1"/>
</dbReference>
<dbReference type="Proteomes" id="UP000294980">
    <property type="component" value="Unassembled WGS sequence"/>
</dbReference>
<sequence>MMAGSLLGTTRIFNHHVHVAYYWLALVDALLFFGACYAATWLYFLNQPAGLEVHLAQLPARAMVFSAITVLAMFSLGLYQPRLREGPNGVLLRVAGAIAIMTLGMTAIFYFLPSLHLWRGIFVYAALLAFVGSLTTRLIFSRTVELEQLKRRVLVLGSGRTAANIASKMRRKSDRRGFRIYGYVRQQGEDTQLDTGNVITLDIPLSEYVRSHGIEKIVVAVDDREKYMQADELMRCRMQGVAVVDILDFFESEASKVLTDEAHPEWFIFSNGFKCDSSTFGLRRLFDIAASFALLTVTWPFMLLAVLAIWLEDGIGAPVIFRQRRVGLQGQIFDVMKFRSMTVDAEGDGKARWATPDDQRVTRVGKIIRKLRIDELPQILNVLKGDMAFVGPRPERPEFVRDLAEKIPHFEKRHCVKPGITGWAQLNYPYGASEKDAKAKLEFDLYYVKNQSLFLDLTILLQTVEVILFGKGAR</sequence>
<dbReference type="InterPro" id="IPR017475">
    <property type="entry name" value="EPS_sugar_tfrase"/>
</dbReference>
<keyword evidence="10" id="KW-1185">Reference proteome</keyword>
<dbReference type="InterPro" id="IPR017464">
    <property type="entry name" value="Sugar_tfrase_EpsB_2"/>
</dbReference>
<dbReference type="InterPro" id="IPR003362">
    <property type="entry name" value="Bact_transf"/>
</dbReference>
<dbReference type="GO" id="GO:0016020">
    <property type="term" value="C:membrane"/>
    <property type="evidence" value="ECO:0007669"/>
    <property type="project" value="UniProtKB-SubCell"/>
</dbReference>
<evidence type="ECO:0000256" key="7">
    <source>
        <dbReference type="SAM" id="Phobius"/>
    </source>
</evidence>
<feature type="transmembrane region" description="Helical" evidence="7">
    <location>
        <begin position="90"/>
        <end position="112"/>
    </location>
</feature>
<dbReference type="Pfam" id="PF13727">
    <property type="entry name" value="CoA_binding_3"/>
    <property type="match status" value="1"/>
</dbReference>
<evidence type="ECO:0000256" key="3">
    <source>
        <dbReference type="ARBA" id="ARBA00022679"/>
    </source>
</evidence>
<dbReference type="PANTHER" id="PTHR30576:SF0">
    <property type="entry name" value="UNDECAPRENYL-PHOSPHATE N-ACETYLGALACTOSAMINYL 1-PHOSPHATE TRANSFERASE-RELATED"/>
    <property type="match status" value="1"/>
</dbReference>
<dbReference type="Gene3D" id="3.40.50.720">
    <property type="entry name" value="NAD(P)-binding Rossmann-like Domain"/>
    <property type="match status" value="1"/>
</dbReference>
<reference evidence="9 10" key="1">
    <citation type="submission" date="2019-03" db="EMBL/GenBank/DDBJ databases">
        <title>Genomic Encyclopedia of Type Strains, Phase IV (KMG-IV): sequencing the most valuable type-strain genomes for metagenomic binning, comparative biology and taxonomic classification.</title>
        <authorList>
            <person name="Goeker M."/>
        </authorList>
    </citation>
    <scope>NUCLEOTIDE SEQUENCE [LARGE SCALE GENOMIC DNA]</scope>
    <source>
        <strain evidence="9 10">DSM 23344</strain>
    </source>
</reference>
<proteinExistence type="inferred from homology"/>
<comment type="subcellular location">
    <subcellularLocation>
        <location evidence="1">Membrane</location>
        <topology evidence="1">Multi-pass membrane protein</topology>
    </subcellularLocation>
</comment>
<gene>
    <name evidence="9" type="ORF">EV688_11464</name>
</gene>
<protein>
    <submittedName>
        <fullName evidence="9">Sugar transferase (PEP-CTERM system associated)/exopolysaccharide biosynthesis polyprenyl glycosylphosphotransferase</fullName>
    </submittedName>
</protein>
<comment type="similarity">
    <text evidence="2">Belongs to the bacterial sugar transferase family.</text>
</comment>
<dbReference type="EMBL" id="SLWX01000014">
    <property type="protein sequence ID" value="TCO74351.1"/>
    <property type="molecule type" value="Genomic_DNA"/>
</dbReference>
<comment type="caution">
    <text evidence="9">The sequence shown here is derived from an EMBL/GenBank/DDBJ whole genome shotgun (WGS) entry which is preliminary data.</text>
</comment>
<evidence type="ECO:0000256" key="2">
    <source>
        <dbReference type="ARBA" id="ARBA00006464"/>
    </source>
</evidence>
<evidence type="ECO:0000256" key="4">
    <source>
        <dbReference type="ARBA" id="ARBA00022692"/>
    </source>
</evidence>
<accession>A0A4R2KK47</accession>
<dbReference type="NCBIfam" id="TIGR03025">
    <property type="entry name" value="EPS_sugtrans"/>
    <property type="match status" value="1"/>
</dbReference>
<dbReference type="GO" id="GO:0016780">
    <property type="term" value="F:phosphotransferase activity, for other substituted phosphate groups"/>
    <property type="evidence" value="ECO:0007669"/>
    <property type="project" value="TreeGrafter"/>
</dbReference>
<feature type="transmembrane region" description="Helical" evidence="7">
    <location>
        <begin position="288"/>
        <end position="311"/>
    </location>
</feature>
<dbReference type="AlphaFoldDB" id="A0A4R2KK47"/>